<name>A0ABP1S186_9HEXA</name>
<gene>
    <name evidence="3" type="ORF">ODALV1_LOCUS28280</name>
</gene>
<sequence>MAALLSFFRADLLAIIFLVVVLFDGASLEEINSRSRRGFWQEVEDPLDDQYDDTEFSELSRSVRQNGIQATFPPPSDSTSPSAFTNTETDPDPSSYGTFSTSMSPPPLPNPSPDPNDKCGTSMASPPILLEPSRCFFNDTCSNHLCMQDFSLDILYSCFWSATENISNVPPPPPGNTTSPPPITVEVPGNCQPNNTPPAFANTSLTPIPSCFFHPVAHILTGNATKCICTEWDGSCPEEKLETCERDQLMAIANEMIRNIMEISEYVQPGCPCDYELEQKLPLAIQAVKQKRNLYRANMLLFQAKEKHICNRRRLMTCQPDGKCGCAPGTSRREYQGEDIKIFSYYCYAVQGHCDEDPVNVIEQFKPAMELVRRHYGDPREPTHKEPITGCLLNLLGLAKDPFRKFLIGSFQNLIENKNIPHLKPFLQEFLEESLNLPPLLVPIMLREMQPALCKMGNNFGRSYYLCMVSKNLPARNSRSGDCKPVECTISPLFGNSENICTELKFLNLN</sequence>
<feature type="signal peptide" evidence="2">
    <location>
        <begin position="1"/>
        <end position="28"/>
    </location>
</feature>
<feature type="chain" id="PRO_5045470400" evidence="2">
    <location>
        <begin position="29"/>
        <end position="510"/>
    </location>
</feature>
<reference evidence="3 4" key="1">
    <citation type="submission" date="2024-08" db="EMBL/GenBank/DDBJ databases">
        <authorList>
            <person name="Cucini C."/>
            <person name="Frati F."/>
        </authorList>
    </citation>
    <scope>NUCLEOTIDE SEQUENCE [LARGE SCALE GENOMIC DNA]</scope>
</reference>
<evidence type="ECO:0000256" key="2">
    <source>
        <dbReference type="SAM" id="SignalP"/>
    </source>
</evidence>
<evidence type="ECO:0000256" key="1">
    <source>
        <dbReference type="SAM" id="MobiDB-lite"/>
    </source>
</evidence>
<organism evidence="3 4">
    <name type="scientific">Orchesella dallaii</name>
    <dbReference type="NCBI Taxonomy" id="48710"/>
    <lineage>
        <taxon>Eukaryota</taxon>
        <taxon>Metazoa</taxon>
        <taxon>Ecdysozoa</taxon>
        <taxon>Arthropoda</taxon>
        <taxon>Hexapoda</taxon>
        <taxon>Collembola</taxon>
        <taxon>Entomobryomorpha</taxon>
        <taxon>Entomobryoidea</taxon>
        <taxon>Orchesellidae</taxon>
        <taxon>Orchesellinae</taxon>
        <taxon>Orchesella</taxon>
    </lineage>
</organism>
<accession>A0ABP1S186</accession>
<keyword evidence="4" id="KW-1185">Reference proteome</keyword>
<evidence type="ECO:0000313" key="3">
    <source>
        <dbReference type="EMBL" id="CAL8140411.1"/>
    </source>
</evidence>
<feature type="region of interest" description="Disordered" evidence="1">
    <location>
        <begin position="68"/>
        <end position="124"/>
    </location>
</feature>
<proteinExistence type="predicted"/>
<dbReference type="EMBL" id="CAXLJM020000136">
    <property type="protein sequence ID" value="CAL8140411.1"/>
    <property type="molecule type" value="Genomic_DNA"/>
</dbReference>
<feature type="compositionally biased region" description="Pro residues" evidence="1">
    <location>
        <begin position="104"/>
        <end position="114"/>
    </location>
</feature>
<comment type="caution">
    <text evidence="3">The sequence shown here is derived from an EMBL/GenBank/DDBJ whole genome shotgun (WGS) entry which is preliminary data.</text>
</comment>
<evidence type="ECO:0000313" key="4">
    <source>
        <dbReference type="Proteomes" id="UP001642540"/>
    </source>
</evidence>
<dbReference type="Proteomes" id="UP001642540">
    <property type="component" value="Unassembled WGS sequence"/>
</dbReference>
<protein>
    <submittedName>
        <fullName evidence="3">Uncharacterized protein</fullName>
    </submittedName>
</protein>
<keyword evidence="2" id="KW-0732">Signal</keyword>